<dbReference type="HOGENOM" id="CLU_620700_0_0_0"/>
<dbReference type="Proteomes" id="UP000008922">
    <property type="component" value="Chromosome"/>
</dbReference>
<evidence type="ECO:0000256" key="5">
    <source>
        <dbReference type="SAM" id="Phobius"/>
    </source>
</evidence>
<proteinExistence type="predicted"/>
<evidence type="ECO:0000313" key="8">
    <source>
        <dbReference type="Proteomes" id="UP000008922"/>
    </source>
</evidence>
<feature type="transmembrane region" description="Helical" evidence="5">
    <location>
        <begin position="327"/>
        <end position="345"/>
    </location>
</feature>
<evidence type="ECO:0000259" key="6">
    <source>
        <dbReference type="Pfam" id="PF04932"/>
    </source>
</evidence>
<keyword evidence="2 5" id="KW-0812">Transmembrane</keyword>
<feature type="transmembrane region" description="Helical" evidence="5">
    <location>
        <begin position="239"/>
        <end position="258"/>
    </location>
</feature>
<feature type="transmembrane region" description="Helical" evidence="5">
    <location>
        <begin position="357"/>
        <end position="379"/>
    </location>
</feature>
<dbReference type="GO" id="GO:0016020">
    <property type="term" value="C:membrane"/>
    <property type="evidence" value="ECO:0007669"/>
    <property type="project" value="UniProtKB-SubCell"/>
</dbReference>
<dbReference type="PANTHER" id="PTHR37422:SF23">
    <property type="entry name" value="TEICHURONIC ACID BIOSYNTHESIS PROTEIN TUAE"/>
    <property type="match status" value="1"/>
</dbReference>
<dbReference type="InterPro" id="IPR007016">
    <property type="entry name" value="O-antigen_ligase-rel_domated"/>
</dbReference>
<evidence type="ECO:0000313" key="7">
    <source>
        <dbReference type="EMBL" id="BAJ64947.1"/>
    </source>
</evidence>
<dbReference type="eggNOG" id="COG3307">
    <property type="taxonomic scope" value="Bacteria"/>
</dbReference>
<feature type="transmembrane region" description="Helical" evidence="5">
    <location>
        <begin position="278"/>
        <end position="307"/>
    </location>
</feature>
<comment type="subcellular location">
    <subcellularLocation>
        <location evidence="1">Membrane</location>
        <topology evidence="1">Multi-pass membrane protein</topology>
    </subcellularLocation>
</comment>
<dbReference type="Pfam" id="PF04932">
    <property type="entry name" value="Wzy_C"/>
    <property type="match status" value="1"/>
</dbReference>
<organism evidence="7 8">
    <name type="scientific">Anaerolinea thermophila (strain DSM 14523 / JCM 11388 / NBRC 100420 / UNI-1)</name>
    <dbReference type="NCBI Taxonomy" id="926569"/>
    <lineage>
        <taxon>Bacteria</taxon>
        <taxon>Bacillati</taxon>
        <taxon>Chloroflexota</taxon>
        <taxon>Anaerolineae</taxon>
        <taxon>Anaerolineales</taxon>
        <taxon>Anaerolineaceae</taxon>
        <taxon>Anaerolinea</taxon>
    </lineage>
</organism>
<dbReference type="AlphaFoldDB" id="E8N200"/>
<accession>E8N200</accession>
<feature type="transmembrane region" description="Helical" evidence="5">
    <location>
        <begin position="99"/>
        <end position="119"/>
    </location>
</feature>
<keyword evidence="4 5" id="KW-0472">Membrane</keyword>
<feature type="transmembrane region" description="Helical" evidence="5">
    <location>
        <begin position="433"/>
        <end position="453"/>
    </location>
</feature>
<reference evidence="7 8" key="1">
    <citation type="submission" date="2010-12" db="EMBL/GenBank/DDBJ databases">
        <title>Whole genome sequence of Anaerolinea thermophila UNI-1.</title>
        <authorList>
            <person name="Narita-Yamada S."/>
            <person name="Kishi E."/>
            <person name="Watanabe Y."/>
            <person name="Takasaki K."/>
            <person name="Ankai A."/>
            <person name="Oguchi A."/>
            <person name="Fukui S."/>
            <person name="Takahashi M."/>
            <person name="Yashiro I."/>
            <person name="Hosoyama A."/>
            <person name="Sekiguchi Y."/>
            <person name="Hanada S."/>
            <person name="Fujita N."/>
        </authorList>
    </citation>
    <scope>NUCLEOTIDE SEQUENCE [LARGE SCALE GENOMIC DNA]</scope>
    <source>
        <strain evidence="8">DSM 14523 / JCM 11388 / NBRC 100420 / UNI-1</strain>
    </source>
</reference>
<keyword evidence="3 5" id="KW-1133">Transmembrane helix</keyword>
<keyword evidence="8" id="KW-1185">Reference proteome</keyword>
<feature type="transmembrane region" description="Helical" evidence="5">
    <location>
        <begin position="33"/>
        <end position="51"/>
    </location>
</feature>
<dbReference type="STRING" id="926569.ANT_29210"/>
<feature type="domain" description="O-antigen ligase-related" evidence="6">
    <location>
        <begin position="223"/>
        <end position="416"/>
    </location>
</feature>
<dbReference type="KEGG" id="atm:ANT_29210"/>
<dbReference type="InParanoid" id="E8N200"/>
<feature type="transmembrane region" description="Helical" evidence="5">
    <location>
        <begin position="399"/>
        <end position="421"/>
    </location>
</feature>
<evidence type="ECO:0000256" key="2">
    <source>
        <dbReference type="ARBA" id="ARBA00022692"/>
    </source>
</evidence>
<sequence length="484" mass="53826">MYRLSVEALWALMALALPFTSFPLVARLTGSSMVAPAALFPLAALVVLWFPPQLWQGARLPRLVLPLLAFAGAGVLSTLLSYFLPLPAFRDIAPYRQQIEALATLGMGMAFYLLTTLWTSEPERRRSFLRWVNLSGVILITAALAQALFWKLHGAYPQWMDALQSLLVTHELYPARASALAFEPSWLAHQLNMLYLPWWLAASLRGETVHRWRWGFLTAERLLLLGGLASLVVSVSRVGLLALVLMMAFLLIGVALRLMARLQDRLTRRSRAQGFARIFLRATVGAALILAVGALVLSMFIGSALALRRFDPRMEKLLDFRVLLVKGSFLAYANQLVFAERLIFWQAGWQVFNEHPLLGVGMGNAGYFFPQTLSAFSWNLTEVSTLMYRLSVIPNSKSLWVRLLAETGALGFACWLVWLMVQGWTACRLFRSSGRFSGTIGLTGLLLLAGLIAEGFSVDTFGLPYYWMTLALVAGASMDKGDEK</sequence>
<gene>
    <name evidence="7" type="ordered locus">ANT_29210</name>
</gene>
<dbReference type="EMBL" id="AP012029">
    <property type="protein sequence ID" value="BAJ64947.1"/>
    <property type="molecule type" value="Genomic_DNA"/>
</dbReference>
<feature type="transmembrane region" description="Helical" evidence="5">
    <location>
        <begin position="63"/>
        <end position="84"/>
    </location>
</feature>
<dbReference type="InterPro" id="IPR051533">
    <property type="entry name" value="WaaL-like"/>
</dbReference>
<evidence type="ECO:0000256" key="4">
    <source>
        <dbReference type="ARBA" id="ARBA00023136"/>
    </source>
</evidence>
<evidence type="ECO:0000256" key="3">
    <source>
        <dbReference type="ARBA" id="ARBA00022989"/>
    </source>
</evidence>
<name>E8N200_ANATU</name>
<dbReference type="PANTHER" id="PTHR37422">
    <property type="entry name" value="TEICHURONIC ACID BIOSYNTHESIS PROTEIN TUAE"/>
    <property type="match status" value="1"/>
</dbReference>
<feature type="transmembrane region" description="Helical" evidence="5">
    <location>
        <begin position="131"/>
        <end position="150"/>
    </location>
</feature>
<evidence type="ECO:0000256" key="1">
    <source>
        <dbReference type="ARBA" id="ARBA00004141"/>
    </source>
</evidence>
<protein>
    <submittedName>
        <fullName evidence="7">O-antigen polymerase family protein</fullName>
    </submittedName>
</protein>